<dbReference type="CDD" id="cd00827">
    <property type="entry name" value="init_cond_enzymes"/>
    <property type="match status" value="1"/>
</dbReference>
<protein>
    <submittedName>
        <fullName evidence="5">Hydroxymethylglutaryl-CoA synthase</fullName>
    </submittedName>
</protein>
<dbReference type="Pfam" id="PF01154">
    <property type="entry name" value="HMG_CoA_synt_N"/>
    <property type="match status" value="1"/>
</dbReference>
<reference evidence="6" key="1">
    <citation type="journal article" date="2019" name="Int. J. Syst. Evol. Microbiol.">
        <title>The Global Catalogue of Microorganisms (GCM) 10K type strain sequencing project: providing services to taxonomists for standard genome sequencing and annotation.</title>
        <authorList>
            <consortium name="The Broad Institute Genomics Platform"/>
            <consortium name="The Broad Institute Genome Sequencing Center for Infectious Disease"/>
            <person name="Wu L."/>
            <person name="Ma J."/>
        </authorList>
    </citation>
    <scope>NUCLEOTIDE SEQUENCE [LARGE SCALE GENOMIC DNA]</scope>
    <source>
        <strain evidence="6">JCM 18324</strain>
    </source>
</reference>
<evidence type="ECO:0000256" key="1">
    <source>
        <dbReference type="ARBA" id="ARBA00007061"/>
    </source>
</evidence>
<evidence type="ECO:0000259" key="3">
    <source>
        <dbReference type="Pfam" id="PF01154"/>
    </source>
</evidence>
<comment type="caution">
    <text evidence="5">The sequence shown here is derived from an EMBL/GenBank/DDBJ whole genome shotgun (WGS) entry which is preliminary data.</text>
</comment>
<evidence type="ECO:0000313" key="6">
    <source>
        <dbReference type="Proteomes" id="UP001501147"/>
    </source>
</evidence>
<evidence type="ECO:0000259" key="4">
    <source>
        <dbReference type="Pfam" id="PF08540"/>
    </source>
</evidence>
<evidence type="ECO:0000256" key="2">
    <source>
        <dbReference type="ARBA" id="ARBA00022679"/>
    </source>
</evidence>
<gene>
    <name evidence="5" type="ORF">GCM10023329_18580</name>
</gene>
<dbReference type="InterPro" id="IPR013746">
    <property type="entry name" value="HMG_CoA_synt_C_dom"/>
</dbReference>
<dbReference type="InterPro" id="IPR013528">
    <property type="entry name" value="HMG_CoA_synth_N"/>
</dbReference>
<dbReference type="PANTHER" id="PTHR43323">
    <property type="entry name" value="3-HYDROXY-3-METHYLGLUTARYL COENZYME A SYNTHASE"/>
    <property type="match status" value="1"/>
</dbReference>
<keyword evidence="6" id="KW-1185">Reference proteome</keyword>
<accession>A0ABP9A1P7</accession>
<dbReference type="Proteomes" id="UP001501147">
    <property type="component" value="Unassembled WGS sequence"/>
</dbReference>
<dbReference type="SUPFAM" id="SSF53901">
    <property type="entry name" value="Thiolase-like"/>
    <property type="match status" value="2"/>
</dbReference>
<dbReference type="InterPro" id="IPR016039">
    <property type="entry name" value="Thiolase-like"/>
</dbReference>
<sequence>MTAAAPAVGIEALNVYAGLAAIEVADLFAGRGLDPARQGNLMLDRRSVGLPCEDPVTNAVNAAKPLLDALAPPERARVELLVTSTESGVDYSKSVASYVHHYLGLPATCRVMEAKQACYAATGALQLAAGYVASGLSPGAKALVIATDVAVVDAYAQYAEPATGHGAVALLVGDAPQVLTLDPGAFGLHSYETLDSARPAPDQDVADADRSLFAYLDCLDRSFADYADRVEGADFGATFDRLALHTPFAGLVRSAHRKMTRDWTSLSPQDAGADFDRRVAPSLAYPRQVGNLCSGSVYLALASSLDAAPCVRPERVGLFSYGSGCASEFFSGVVTGESARAVRRMRIGERLAARRTIDFAEYTRLLKVTRSCLVPERNREVTWELWEDYLDSGERAGDLLVHTGVTDYHRTYAWS</sequence>
<keyword evidence="2" id="KW-0808">Transferase</keyword>
<feature type="domain" description="Hydroxymethylglutaryl-coenzyme A synthase C-terminal" evidence="4">
    <location>
        <begin position="274"/>
        <end position="369"/>
    </location>
</feature>
<comment type="similarity">
    <text evidence="1">Belongs to the thiolase-like superfamily. HMG-CoA synthase family.</text>
</comment>
<dbReference type="PANTHER" id="PTHR43323:SF2">
    <property type="entry name" value="HYDROXYMETHYLGLUTARYL-COA SYNTHASE"/>
    <property type="match status" value="1"/>
</dbReference>
<evidence type="ECO:0000313" key="5">
    <source>
        <dbReference type="EMBL" id="GAA4771526.1"/>
    </source>
</evidence>
<dbReference type="Pfam" id="PF08540">
    <property type="entry name" value="HMG_CoA_synt_C"/>
    <property type="match status" value="1"/>
</dbReference>
<dbReference type="EMBL" id="BAABJV010000003">
    <property type="protein sequence ID" value="GAA4771526.1"/>
    <property type="molecule type" value="Genomic_DNA"/>
</dbReference>
<name>A0ABP9A1P7_9ACTN</name>
<proteinExistence type="inferred from homology"/>
<feature type="domain" description="Hydroxymethylglutaryl-coenzyme A synthase N-terminal" evidence="3">
    <location>
        <begin position="8"/>
        <end position="174"/>
    </location>
</feature>
<dbReference type="Gene3D" id="3.40.47.10">
    <property type="match status" value="2"/>
</dbReference>
<dbReference type="RefSeq" id="WP_345611927.1">
    <property type="nucleotide sequence ID" value="NZ_BAABJV010000003.1"/>
</dbReference>
<organism evidence="5 6">
    <name type="scientific">Streptomyces sanyensis</name>
    <dbReference type="NCBI Taxonomy" id="568869"/>
    <lineage>
        <taxon>Bacteria</taxon>
        <taxon>Bacillati</taxon>
        <taxon>Actinomycetota</taxon>
        <taxon>Actinomycetes</taxon>
        <taxon>Kitasatosporales</taxon>
        <taxon>Streptomycetaceae</taxon>
        <taxon>Streptomyces</taxon>
    </lineage>
</organism>